<gene>
    <name evidence="1" type="ORF">MCCG_0983</name>
</gene>
<dbReference type="Proteomes" id="UP000031910">
    <property type="component" value="Chromosome"/>
</dbReference>
<dbReference type="RefSeq" id="WP_042620335.1">
    <property type="nucleotide sequence ID" value="NZ_CP006959.1"/>
</dbReference>
<protein>
    <submittedName>
        <fullName evidence="1">Uncharacterized protein</fullName>
    </submittedName>
</protein>
<organism evidence="1 2">
    <name type="scientific">Mycoplasma capricolum subsp. capripneumoniae 87001</name>
    <dbReference type="NCBI Taxonomy" id="1124992"/>
    <lineage>
        <taxon>Bacteria</taxon>
        <taxon>Bacillati</taxon>
        <taxon>Mycoplasmatota</taxon>
        <taxon>Mollicutes</taxon>
        <taxon>Mycoplasmataceae</taxon>
        <taxon>Mycoplasma</taxon>
    </lineage>
</organism>
<proteinExistence type="predicted"/>
<evidence type="ECO:0000313" key="1">
    <source>
        <dbReference type="EMBL" id="AJK51897.1"/>
    </source>
</evidence>
<dbReference type="AlphaFoldDB" id="A0A9N7AVC7"/>
<evidence type="ECO:0000313" key="2">
    <source>
        <dbReference type="Proteomes" id="UP000031910"/>
    </source>
</evidence>
<dbReference type="EMBL" id="CP006959">
    <property type="protein sequence ID" value="AJK51897.1"/>
    <property type="molecule type" value="Genomic_DNA"/>
</dbReference>
<reference evidence="1 2" key="1">
    <citation type="submission" date="2013-12" db="EMBL/GenBank/DDBJ databases">
        <authorList>
            <person name="Wang R."/>
            <person name="Li Y."/>
            <person name="Zheng H."/>
            <person name="Xin J."/>
        </authorList>
    </citation>
    <scope>NUCLEOTIDE SEQUENCE [LARGE SCALE GENOMIC DNA]</scope>
    <source>
        <strain evidence="1 2">87001</strain>
    </source>
</reference>
<keyword evidence="2" id="KW-1185">Reference proteome</keyword>
<sequence length="83" mass="9796">MKKEITNTKNLIGHYKEIIEKWLDPKESKKTFDNYYKFLTGFQKDIEPKQSVIKEKIENLKDYSVALDSTAKEIDLKVKELVS</sequence>
<accession>A0A9N7AVC7</accession>
<name>A0A9N7AVC7_MYCCC</name>
<dbReference type="KEGG" id="mcai:MCCG_0983"/>